<feature type="domain" description="HpcH/HpaI aldolase/citrate lyase" evidence="19">
    <location>
        <begin position="6"/>
        <end position="225"/>
    </location>
</feature>
<dbReference type="AlphaFoldDB" id="A0A2N5HGZ5"/>
<dbReference type="GO" id="GO:0006107">
    <property type="term" value="P:oxaloacetate metabolic process"/>
    <property type="evidence" value="ECO:0007669"/>
    <property type="project" value="TreeGrafter"/>
</dbReference>
<keyword evidence="10 18" id="KW-0479">Metal-binding</keyword>
<name>A0A2N5HGZ5_9BACI</name>
<dbReference type="GO" id="GO:0009346">
    <property type="term" value="C:ATP-independent citrate lyase complex"/>
    <property type="evidence" value="ECO:0007669"/>
    <property type="project" value="InterPro"/>
</dbReference>
<dbReference type="InterPro" id="IPR011206">
    <property type="entry name" value="Citrate_lyase_beta/mcl1/mcl2"/>
</dbReference>
<dbReference type="Pfam" id="PF03328">
    <property type="entry name" value="HpcH_HpaI"/>
    <property type="match status" value="1"/>
</dbReference>
<organism evidence="20 21">
    <name type="scientific">Neobacillus cucumis</name>
    <dbReference type="NCBI Taxonomy" id="1740721"/>
    <lineage>
        <taxon>Bacteria</taxon>
        <taxon>Bacillati</taxon>
        <taxon>Bacillota</taxon>
        <taxon>Bacilli</taxon>
        <taxon>Bacillales</taxon>
        <taxon>Bacillaceae</taxon>
        <taxon>Neobacillus</taxon>
    </lineage>
</organism>
<evidence type="ECO:0000256" key="15">
    <source>
        <dbReference type="ARBA" id="ARBA00048308"/>
    </source>
</evidence>
<comment type="similarity">
    <text evidence="4">Belongs to the HpcH/HpaI aldolase family. Citrate lyase beta subunit subfamily.</text>
</comment>
<comment type="catalytic activity">
    <reaction evidence="16">
        <text>(3S)-citryl-CoA = oxaloacetate + acetyl-CoA</text>
        <dbReference type="Rhea" id="RHEA:20812"/>
        <dbReference type="ChEBI" id="CHEBI:16452"/>
        <dbReference type="ChEBI" id="CHEBI:57288"/>
        <dbReference type="ChEBI" id="CHEBI:57321"/>
        <dbReference type="EC" id="4.1.3.34"/>
    </reaction>
</comment>
<dbReference type="GO" id="GO:0008816">
    <property type="term" value="F:citryl-CoA lyase activity"/>
    <property type="evidence" value="ECO:0007669"/>
    <property type="project" value="UniProtKB-EC"/>
</dbReference>
<evidence type="ECO:0000256" key="3">
    <source>
        <dbReference type="ARBA" id="ARBA00004496"/>
    </source>
</evidence>
<reference evidence="20 21" key="1">
    <citation type="submission" date="2017-11" db="EMBL/GenBank/DDBJ databases">
        <title>Comparitive Functional Genomics of Dry Heat Resistant strains isolated from the Viking Spacecraft.</title>
        <authorList>
            <person name="Seuylemezian A."/>
            <person name="Cooper K."/>
            <person name="Vaishampayan P."/>
        </authorList>
    </citation>
    <scope>NUCLEOTIDE SEQUENCE [LARGE SCALE GENOMIC DNA]</scope>
    <source>
        <strain evidence="20 21">V32-6</strain>
    </source>
</reference>
<evidence type="ECO:0000256" key="5">
    <source>
        <dbReference type="ARBA" id="ARBA00011382"/>
    </source>
</evidence>
<evidence type="ECO:0000256" key="7">
    <source>
        <dbReference type="ARBA" id="ARBA00012914"/>
    </source>
</evidence>
<evidence type="ECO:0000256" key="8">
    <source>
        <dbReference type="ARBA" id="ARBA00015712"/>
    </source>
</evidence>
<feature type="binding site" evidence="18">
    <location>
        <position position="157"/>
    </location>
    <ligand>
        <name>Mg(2+)</name>
        <dbReference type="ChEBI" id="CHEBI:18420"/>
    </ligand>
</feature>
<dbReference type="InterPro" id="IPR005000">
    <property type="entry name" value="Aldolase/citrate-lyase_domain"/>
</dbReference>
<proteinExistence type="inferred from homology"/>
<evidence type="ECO:0000256" key="6">
    <source>
        <dbReference type="ARBA" id="ARBA00012258"/>
    </source>
</evidence>
<dbReference type="Gene3D" id="3.20.20.60">
    <property type="entry name" value="Phosphoenolpyruvate-binding domains"/>
    <property type="match status" value="1"/>
</dbReference>
<comment type="catalytic activity">
    <reaction evidence="15">
        <text>citrate = oxaloacetate + acetate</text>
        <dbReference type="Rhea" id="RHEA:10760"/>
        <dbReference type="ChEBI" id="CHEBI:16452"/>
        <dbReference type="ChEBI" id="CHEBI:16947"/>
        <dbReference type="ChEBI" id="CHEBI:30089"/>
        <dbReference type="EC" id="4.1.3.6"/>
    </reaction>
</comment>
<comment type="subunit">
    <text evidence="5">Oligomer with a subunit composition of (alpha,beta,gamma)6.</text>
</comment>
<dbReference type="PANTHER" id="PTHR32308:SF10">
    <property type="entry name" value="CITRATE LYASE SUBUNIT BETA"/>
    <property type="match status" value="1"/>
</dbReference>
<dbReference type="InterPro" id="IPR006475">
    <property type="entry name" value="Citrate_lyase_beta_bac"/>
</dbReference>
<dbReference type="InterPro" id="IPR040442">
    <property type="entry name" value="Pyrv_kinase-like_dom_sf"/>
</dbReference>
<dbReference type="EMBL" id="PGVE01000042">
    <property type="protein sequence ID" value="PLS04798.1"/>
    <property type="molecule type" value="Genomic_DNA"/>
</dbReference>
<dbReference type="GO" id="GO:0006084">
    <property type="term" value="P:acetyl-CoA metabolic process"/>
    <property type="evidence" value="ECO:0007669"/>
    <property type="project" value="InterPro"/>
</dbReference>
<dbReference type="FunFam" id="3.20.20.60:FF:000008">
    <property type="entry name" value="Citrate (Pro-3S)-lyase subunit beta"/>
    <property type="match status" value="1"/>
</dbReference>
<comment type="function">
    <text evidence="2">Represents a citryl-ACP lyase.</text>
</comment>
<feature type="binding site" evidence="17">
    <location>
        <position position="130"/>
    </location>
    <ligand>
        <name>substrate</name>
    </ligand>
</feature>
<evidence type="ECO:0000256" key="1">
    <source>
        <dbReference type="ARBA" id="ARBA00001946"/>
    </source>
</evidence>
<evidence type="ECO:0000259" key="19">
    <source>
        <dbReference type="Pfam" id="PF03328"/>
    </source>
</evidence>
<dbReference type="RefSeq" id="WP_101647976.1">
    <property type="nucleotide sequence ID" value="NZ_PGVE01000042.1"/>
</dbReference>
<evidence type="ECO:0000256" key="16">
    <source>
        <dbReference type="ARBA" id="ARBA00049110"/>
    </source>
</evidence>
<dbReference type="PANTHER" id="PTHR32308">
    <property type="entry name" value="LYASE BETA SUBUNIT, PUTATIVE (AFU_ORTHOLOGUE AFUA_4G13030)-RELATED"/>
    <property type="match status" value="1"/>
</dbReference>
<evidence type="ECO:0000256" key="14">
    <source>
        <dbReference type="ARBA" id="ARBA00032495"/>
    </source>
</evidence>
<feature type="binding site" evidence="18">
    <location>
        <position position="130"/>
    </location>
    <ligand>
        <name>Mg(2+)</name>
        <dbReference type="ChEBI" id="CHEBI:18420"/>
    </ligand>
</feature>
<accession>A0A2N5HGZ5</accession>
<evidence type="ECO:0000313" key="20">
    <source>
        <dbReference type="EMBL" id="PLS04798.1"/>
    </source>
</evidence>
<dbReference type="PIRSF" id="PIRSF015582">
    <property type="entry name" value="Cit_lyase_B"/>
    <property type="match status" value="1"/>
</dbReference>
<dbReference type="GO" id="GO:0000287">
    <property type="term" value="F:magnesium ion binding"/>
    <property type="evidence" value="ECO:0007669"/>
    <property type="project" value="TreeGrafter"/>
</dbReference>
<keyword evidence="12 20" id="KW-0456">Lyase</keyword>
<evidence type="ECO:0000256" key="18">
    <source>
        <dbReference type="PIRSR" id="PIRSR015582-2"/>
    </source>
</evidence>
<feature type="binding site" evidence="17">
    <location>
        <position position="67"/>
    </location>
    <ligand>
        <name>substrate</name>
    </ligand>
</feature>
<dbReference type="Proteomes" id="UP000234950">
    <property type="component" value="Unassembled WGS sequence"/>
</dbReference>
<dbReference type="InterPro" id="IPR015813">
    <property type="entry name" value="Pyrv/PenolPyrv_kinase-like_dom"/>
</dbReference>
<evidence type="ECO:0000256" key="4">
    <source>
        <dbReference type="ARBA" id="ARBA00005549"/>
    </source>
</evidence>
<keyword evidence="9" id="KW-0963">Cytoplasm</keyword>
<dbReference type="OrthoDB" id="9786940at2"/>
<comment type="caution">
    <text evidence="20">The sequence shown here is derived from an EMBL/GenBank/DDBJ whole genome shotgun (WGS) entry which is preliminary data.</text>
</comment>
<evidence type="ECO:0000256" key="13">
    <source>
        <dbReference type="ARBA" id="ARBA00030255"/>
    </source>
</evidence>
<evidence type="ECO:0000256" key="12">
    <source>
        <dbReference type="ARBA" id="ARBA00023239"/>
    </source>
</evidence>
<evidence type="ECO:0000256" key="17">
    <source>
        <dbReference type="PIRSR" id="PIRSR015582-1"/>
    </source>
</evidence>
<evidence type="ECO:0000256" key="2">
    <source>
        <dbReference type="ARBA" id="ARBA00003671"/>
    </source>
</evidence>
<keyword evidence="11 18" id="KW-0460">Magnesium</keyword>
<evidence type="ECO:0000313" key="21">
    <source>
        <dbReference type="Proteomes" id="UP000234950"/>
    </source>
</evidence>
<evidence type="ECO:0000256" key="9">
    <source>
        <dbReference type="ARBA" id="ARBA00022490"/>
    </source>
</evidence>
<dbReference type="GO" id="GO:0005737">
    <property type="term" value="C:cytoplasm"/>
    <property type="evidence" value="ECO:0007669"/>
    <property type="project" value="UniProtKB-SubCell"/>
</dbReference>
<dbReference type="SUPFAM" id="SSF51621">
    <property type="entry name" value="Phosphoenolpyruvate/pyruvate domain"/>
    <property type="match status" value="1"/>
</dbReference>
<evidence type="ECO:0000256" key="10">
    <source>
        <dbReference type="ARBA" id="ARBA00022723"/>
    </source>
</evidence>
<dbReference type="EC" id="4.1.3.6" evidence="7"/>
<comment type="cofactor">
    <cofactor evidence="1">
        <name>Mg(2+)</name>
        <dbReference type="ChEBI" id="CHEBI:18420"/>
    </cofactor>
</comment>
<evidence type="ECO:0000256" key="11">
    <source>
        <dbReference type="ARBA" id="ARBA00022842"/>
    </source>
</evidence>
<sequence length="298" mass="33011">MGRLRRSMLYVPGNNPGMIRDAHIYGSDAIMFDLEDSVCLYEKDAARLLVYEALRTYDYGRTEVVVRVNGLNTPYGRGDFEAMVRAKPDTIRLPKTETPEDVVEADQLITQIEKENGIELGTIKLIAAVESALGVINAYKIAMASSRLIGIALGAEDFVTDLKTTRSPDGIELLAARSQILFAARAAGIDALDTVFSDVNDEEGFIREAKLIKQLGFDGKSLINPCQINILHHIFTPTEDEIQKSIRVIEAAKEAEKRGSGVISMDGKMVDKPIIERAYRLLKLADAVYTESVEEVWQ</sequence>
<comment type="subcellular location">
    <subcellularLocation>
        <location evidence="3">Cytoplasm</location>
    </subcellularLocation>
</comment>
<dbReference type="NCBIfam" id="TIGR01588">
    <property type="entry name" value="citE"/>
    <property type="match status" value="1"/>
</dbReference>
<dbReference type="EC" id="4.1.3.34" evidence="6"/>
<protein>
    <recommendedName>
        <fullName evidence="8">Citrate lyase subunit beta</fullName>
        <ecNumber evidence="6">4.1.3.34</ecNumber>
        <ecNumber evidence="7">4.1.3.6</ecNumber>
    </recommendedName>
    <alternativeName>
        <fullName evidence="13">Citrate (pro-3S)-lyase subunit beta</fullName>
    </alternativeName>
    <alternativeName>
        <fullName evidence="14">Citryl-CoA lyase subunit</fullName>
    </alternativeName>
</protein>
<keyword evidence="21" id="KW-1185">Reference proteome</keyword>
<gene>
    <name evidence="20" type="primary">citE</name>
    <name evidence="20" type="ORF">CVD27_11135</name>
</gene>
<dbReference type="GO" id="GO:0008815">
    <property type="term" value="F:citrate (pro-3S)-lyase activity"/>
    <property type="evidence" value="ECO:0007669"/>
    <property type="project" value="UniProtKB-EC"/>
</dbReference>